<dbReference type="SUPFAM" id="SSF82199">
    <property type="entry name" value="SET domain"/>
    <property type="match status" value="1"/>
</dbReference>
<comment type="caution">
    <text evidence="2">The sequence shown here is derived from an EMBL/GenBank/DDBJ whole genome shotgun (WGS) entry which is preliminary data.</text>
</comment>
<name>A0A1Z5JZJ9_FISSO</name>
<feature type="domain" description="SET" evidence="1">
    <location>
        <begin position="264"/>
        <end position="406"/>
    </location>
</feature>
<dbReference type="Pfam" id="PF00856">
    <property type="entry name" value="SET"/>
    <property type="match status" value="1"/>
</dbReference>
<dbReference type="AlphaFoldDB" id="A0A1Z5JZJ9"/>
<proteinExistence type="predicted"/>
<evidence type="ECO:0000259" key="1">
    <source>
        <dbReference type="PROSITE" id="PS50280"/>
    </source>
</evidence>
<dbReference type="OrthoDB" id="3180714at2759"/>
<dbReference type="Gene3D" id="2.170.270.10">
    <property type="entry name" value="SET domain"/>
    <property type="match status" value="1"/>
</dbReference>
<dbReference type="InParanoid" id="A0A1Z5JZJ9"/>
<protein>
    <recommendedName>
        <fullName evidence="1">SET domain-containing protein</fullName>
    </recommendedName>
</protein>
<keyword evidence="3" id="KW-1185">Reference proteome</keyword>
<evidence type="ECO:0000313" key="3">
    <source>
        <dbReference type="Proteomes" id="UP000198406"/>
    </source>
</evidence>
<sequence length="575" mass="66682">MAPSTLGEDANLGMYAGRDIPTNFTWHEMAIPLLFREWGDHKPGYRDGVLWDRYIWEGDIMNIETYQDTNREKSRAVFVPGIGCTVNSLLDMNNILSTHGSIYDTVDLHRSKDPGVTAFTPYHSAQTRAVRDIEAGTELMAMYGDFWIPDIPNVQVTLDYELEQAELFLQQRYLPWITKYKPSASLQHGLWELMKSLPYQRNNRALSNLPRTEWKHVIDYYLQQQQSKSKDGAGDKDKTIVRHFIRQSTKRSIEWLQENGYCQDHMEAKTSTIPQAGRGAFATRALPQGTIVGYSPLVHIGTQGQEIFWLGDRYDLVINYSFQHANSTVMLTPYGGMVNYINHAFDKSRVNVRVQWLRREFVAHKPHWLQQTAEFLHDTVDKIGLSFEYVALRDIEPGEEILMDYGSAWEQAWEYYAAQYTPITDPYVARAQWNETHYRTQDEESYTENLVTMCYESYSSTVIVEDDEDPEDGYVWVPMLRPEDPHRVYCTVLERYSISHDEGDGDDKGQSFEYTVELHLKDKDEPVIVRHVPEDGIFLYDRAFSQDWHLPGGFRHPIALPDDMLPPSWVNVVPE</sequence>
<dbReference type="Proteomes" id="UP000198406">
    <property type="component" value="Unassembled WGS sequence"/>
</dbReference>
<evidence type="ECO:0000313" key="2">
    <source>
        <dbReference type="EMBL" id="GAX19445.1"/>
    </source>
</evidence>
<gene>
    <name evidence="2" type="ORF">FisN_19Hh017</name>
</gene>
<accession>A0A1Z5JZJ9</accession>
<dbReference type="PROSITE" id="PS50280">
    <property type="entry name" value="SET"/>
    <property type="match status" value="1"/>
</dbReference>
<organism evidence="2 3">
    <name type="scientific">Fistulifera solaris</name>
    <name type="common">Oleaginous diatom</name>
    <dbReference type="NCBI Taxonomy" id="1519565"/>
    <lineage>
        <taxon>Eukaryota</taxon>
        <taxon>Sar</taxon>
        <taxon>Stramenopiles</taxon>
        <taxon>Ochrophyta</taxon>
        <taxon>Bacillariophyta</taxon>
        <taxon>Bacillariophyceae</taxon>
        <taxon>Bacillariophycidae</taxon>
        <taxon>Naviculales</taxon>
        <taxon>Naviculaceae</taxon>
        <taxon>Fistulifera</taxon>
    </lineage>
</organism>
<reference evidence="2 3" key="1">
    <citation type="journal article" date="2015" name="Plant Cell">
        <title>Oil accumulation by the oleaginous diatom Fistulifera solaris as revealed by the genome and transcriptome.</title>
        <authorList>
            <person name="Tanaka T."/>
            <person name="Maeda Y."/>
            <person name="Veluchamy A."/>
            <person name="Tanaka M."/>
            <person name="Abida H."/>
            <person name="Marechal E."/>
            <person name="Bowler C."/>
            <person name="Muto M."/>
            <person name="Sunaga Y."/>
            <person name="Tanaka M."/>
            <person name="Yoshino T."/>
            <person name="Taniguchi T."/>
            <person name="Fukuda Y."/>
            <person name="Nemoto M."/>
            <person name="Matsumoto M."/>
            <person name="Wong P.S."/>
            <person name="Aburatani S."/>
            <person name="Fujibuchi W."/>
        </authorList>
    </citation>
    <scope>NUCLEOTIDE SEQUENCE [LARGE SCALE GENOMIC DNA]</scope>
    <source>
        <strain evidence="2 3">JPCC DA0580</strain>
    </source>
</reference>
<dbReference type="InterPro" id="IPR001214">
    <property type="entry name" value="SET_dom"/>
</dbReference>
<dbReference type="InterPro" id="IPR046341">
    <property type="entry name" value="SET_dom_sf"/>
</dbReference>
<dbReference type="EMBL" id="BDSP01000137">
    <property type="protein sequence ID" value="GAX19445.1"/>
    <property type="molecule type" value="Genomic_DNA"/>
</dbReference>